<gene>
    <name evidence="2" type="ORF">HHU12_14135</name>
</gene>
<dbReference type="SUPFAM" id="SSF89796">
    <property type="entry name" value="CoA-transferase family III (CaiB/BaiF)"/>
    <property type="match status" value="1"/>
</dbReference>
<reference evidence="2 3" key="1">
    <citation type="submission" date="2020-04" db="EMBL/GenBank/DDBJ databases">
        <title>Flammeovirga sp. SR4, a novel species isolated from seawater.</title>
        <authorList>
            <person name="Wang X."/>
        </authorList>
    </citation>
    <scope>NUCLEOTIDE SEQUENCE [LARGE SCALE GENOMIC DNA]</scope>
    <source>
        <strain evidence="2 3">ATCC 23126</strain>
    </source>
</reference>
<dbReference type="InterPro" id="IPR050483">
    <property type="entry name" value="CoA-transferase_III_domain"/>
</dbReference>
<organism evidence="2 3">
    <name type="scientific">Flammeovirga aprica JL-4</name>
    <dbReference type="NCBI Taxonomy" id="694437"/>
    <lineage>
        <taxon>Bacteria</taxon>
        <taxon>Pseudomonadati</taxon>
        <taxon>Bacteroidota</taxon>
        <taxon>Cytophagia</taxon>
        <taxon>Cytophagales</taxon>
        <taxon>Flammeovirgaceae</taxon>
        <taxon>Flammeovirga</taxon>
    </lineage>
</organism>
<dbReference type="AlphaFoldDB" id="A0A7X9RUS4"/>
<dbReference type="Proteomes" id="UP000576082">
    <property type="component" value="Unassembled WGS sequence"/>
</dbReference>
<evidence type="ECO:0000256" key="1">
    <source>
        <dbReference type="ARBA" id="ARBA00022679"/>
    </source>
</evidence>
<sequence length="381" mass="42408">MLPLEGVLVLEFCQFMAGPSAGLKLADLGARVIKIERPIHGEGGRQIAIKNLFVDNSSLVFHTVNRNKESYAANLKDPEDLENVKKLIAQADVMTHNFRPGVMEKIGLDYTTVKAINPALIYASVTGYGTEGPWVKKPGQDLLAQSVSGLTYLTGDRNDTPTAMGLAVADIYCGTHLTQGILAGLVRRNKTGKGALIEVSLLESMLDFQFEVITTYLNEPKALPERSKEGNAHAYLSAPYGVYPTADGHIVLAMGSLIKLGEVLECEQLLQYQDPDLWFENRDEIMFILKHFFASHSSEYWIKKMEAEDIWCAEVLDYKNLLEHEGYKVLSFDQVVTLTNGEKVHTTRSPIQINDQKLFSKTAAPRVGEHTEQISKEFNLM</sequence>
<dbReference type="Pfam" id="PF02515">
    <property type="entry name" value="CoA_transf_3"/>
    <property type="match status" value="1"/>
</dbReference>
<dbReference type="InterPro" id="IPR044855">
    <property type="entry name" value="CoA-Trfase_III_dom3_sf"/>
</dbReference>
<dbReference type="PANTHER" id="PTHR48207">
    <property type="entry name" value="SUCCINATE--HYDROXYMETHYLGLUTARATE COA-TRANSFERASE"/>
    <property type="match status" value="1"/>
</dbReference>
<dbReference type="Gene3D" id="3.40.50.10540">
    <property type="entry name" value="Crotonobetainyl-coa:carnitine coa-transferase, domain 1"/>
    <property type="match status" value="1"/>
</dbReference>
<accession>A0A7X9RUS4</accession>
<protein>
    <submittedName>
        <fullName evidence="2">CoA transferase</fullName>
    </submittedName>
</protein>
<proteinExistence type="predicted"/>
<dbReference type="PANTHER" id="PTHR48207:SF4">
    <property type="entry name" value="BLL6097 PROTEIN"/>
    <property type="match status" value="1"/>
</dbReference>
<dbReference type="RefSeq" id="WP_169657395.1">
    <property type="nucleotide sequence ID" value="NZ_JABANE010000035.1"/>
</dbReference>
<evidence type="ECO:0000313" key="3">
    <source>
        <dbReference type="Proteomes" id="UP000576082"/>
    </source>
</evidence>
<dbReference type="InterPro" id="IPR003673">
    <property type="entry name" value="CoA-Trfase_fam_III"/>
</dbReference>
<dbReference type="InterPro" id="IPR023606">
    <property type="entry name" value="CoA-Trfase_III_dom_1_sf"/>
</dbReference>
<name>A0A7X9RUS4_9BACT</name>
<keyword evidence="1 2" id="KW-0808">Transferase</keyword>
<evidence type="ECO:0000313" key="2">
    <source>
        <dbReference type="EMBL" id="NME69110.1"/>
    </source>
</evidence>
<keyword evidence="3" id="KW-1185">Reference proteome</keyword>
<dbReference type="GO" id="GO:0008410">
    <property type="term" value="F:CoA-transferase activity"/>
    <property type="evidence" value="ECO:0007669"/>
    <property type="project" value="TreeGrafter"/>
</dbReference>
<comment type="caution">
    <text evidence="2">The sequence shown here is derived from an EMBL/GenBank/DDBJ whole genome shotgun (WGS) entry which is preliminary data.</text>
</comment>
<dbReference type="EMBL" id="JABANE010000035">
    <property type="protein sequence ID" value="NME69110.1"/>
    <property type="molecule type" value="Genomic_DNA"/>
</dbReference>
<dbReference type="Gene3D" id="3.30.1540.10">
    <property type="entry name" value="formyl-coa transferase, domain 3"/>
    <property type="match status" value="1"/>
</dbReference>